<feature type="transmembrane region" description="Helical" evidence="6">
    <location>
        <begin position="441"/>
        <end position="462"/>
    </location>
</feature>
<evidence type="ECO:0000256" key="6">
    <source>
        <dbReference type="SAM" id="Phobius"/>
    </source>
</evidence>
<dbReference type="PROSITE" id="PS50850">
    <property type="entry name" value="MFS"/>
    <property type="match status" value="1"/>
</dbReference>
<name>A0A370TX63_9HELO</name>
<reference evidence="8 9" key="1">
    <citation type="journal article" date="2018" name="IMA Fungus">
        <title>IMA Genome-F 9: Draft genome sequence of Annulohypoxylon stygium, Aspergillus mulundensis, Berkeleyomyces basicola (syn. Thielaviopsis basicola), Ceratocystis smalleyi, two Cercospora beticola strains, Coleophoma cylindrospora, Fusarium fracticaudum, Phialophora cf. hyalina, and Morchella septimelata.</title>
        <authorList>
            <person name="Wingfield B.D."/>
            <person name="Bills G.F."/>
            <person name="Dong Y."/>
            <person name="Huang W."/>
            <person name="Nel W.J."/>
            <person name="Swalarsk-Parry B.S."/>
            <person name="Vaghefi N."/>
            <person name="Wilken P.M."/>
            <person name="An Z."/>
            <person name="de Beer Z.W."/>
            <person name="De Vos L."/>
            <person name="Chen L."/>
            <person name="Duong T.A."/>
            <person name="Gao Y."/>
            <person name="Hammerbacher A."/>
            <person name="Kikkert J.R."/>
            <person name="Li Y."/>
            <person name="Li H."/>
            <person name="Li K."/>
            <person name="Li Q."/>
            <person name="Liu X."/>
            <person name="Ma X."/>
            <person name="Naidoo K."/>
            <person name="Pethybridge S.J."/>
            <person name="Sun J."/>
            <person name="Steenkamp E.T."/>
            <person name="van der Nest M.A."/>
            <person name="van Wyk S."/>
            <person name="Wingfield M.J."/>
            <person name="Xiong C."/>
            <person name="Yue Q."/>
            <person name="Zhang X."/>
        </authorList>
    </citation>
    <scope>NUCLEOTIDE SEQUENCE [LARGE SCALE GENOMIC DNA]</scope>
    <source>
        <strain evidence="8 9">BP 5553</strain>
    </source>
</reference>
<dbReference type="SUPFAM" id="SSF103473">
    <property type="entry name" value="MFS general substrate transporter"/>
    <property type="match status" value="1"/>
</dbReference>
<dbReference type="Gene3D" id="1.20.1250.20">
    <property type="entry name" value="MFS general substrate transporter like domains"/>
    <property type="match status" value="1"/>
</dbReference>
<dbReference type="InterPro" id="IPR011701">
    <property type="entry name" value="MFS"/>
</dbReference>
<feature type="transmembrane region" description="Helical" evidence="6">
    <location>
        <begin position="231"/>
        <end position="251"/>
    </location>
</feature>
<dbReference type="OrthoDB" id="2585655at2759"/>
<dbReference type="Pfam" id="PF07690">
    <property type="entry name" value="MFS_1"/>
    <property type="match status" value="1"/>
</dbReference>
<dbReference type="EMBL" id="NPIC01000001">
    <property type="protein sequence ID" value="RDL40107.1"/>
    <property type="molecule type" value="Genomic_DNA"/>
</dbReference>
<proteinExistence type="predicted"/>
<feature type="compositionally biased region" description="Low complexity" evidence="5">
    <location>
        <begin position="17"/>
        <end position="34"/>
    </location>
</feature>
<feature type="transmembrane region" description="Helical" evidence="6">
    <location>
        <begin position="365"/>
        <end position="390"/>
    </location>
</feature>
<dbReference type="Proteomes" id="UP000254866">
    <property type="component" value="Unassembled WGS sequence"/>
</dbReference>
<protein>
    <submittedName>
        <fullName evidence="8">MFS general substrate transporter</fullName>
    </submittedName>
</protein>
<dbReference type="InterPro" id="IPR036259">
    <property type="entry name" value="MFS_trans_sf"/>
</dbReference>
<sequence>MVATSPEGQGDPEKQLSSPATTITSTSTGSSTPSVEKHNVTMTMTAAEEKAAIQNPNPEAVSSDGAETILKLDSHGLPLVPQPSLFEDDPLNWSPWLKWAVLIQVGFMAFLGPYNAALINPSLVLLSEAMGVNSKIAAYSTTTGIILGGVSPFILAPLTNYYGRRPITLIAMLLTILGGILSGVAPNFATLVGMRAITGFGFGGMMSVGTASLNDMFFLHERGEKTGVYSIFITNGAHVAALVGGFLGQAAGWQWDYYLGAVSTSVSFIVALFLFPETLFSRDPKFLSNRAHTRTYFEMLFSFKGNMIPGRQLHATDFLQSFHMLKYPSIVIPFWYYTWAWTFINVLPAISLATIYTKFYHMRSGPIGACLGVSLTIGSVLGEFFAGRASDWVMYQMARRNNNIRKPEYRLYLSTISALFMPAGLIIFGACVGRTGHIPPLVGLAVGVFGLQIASTCLYSYISDCYRAQTPESGVLFNLSRGLSFVVGYFALPLADAVGYFWGWFTFAAALWIFFIPIILLMIYGERWRVKLGEPGFHRYL</sequence>
<keyword evidence="3 6" id="KW-1133">Transmembrane helix</keyword>
<dbReference type="GeneID" id="43592935"/>
<dbReference type="STRING" id="2656787.A0A370TX63"/>
<dbReference type="InterPro" id="IPR020846">
    <property type="entry name" value="MFS_dom"/>
</dbReference>
<dbReference type="GO" id="GO:0022857">
    <property type="term" value="F:transmembrane transporter activity"/>
    <property type="evidence" value="ECO:0007669"/>
    <property type="project" value="InterPro"/>
</dbReference>
<evidence type="ECO:0000259" key="7">
    <source>
        <dbReference type="PROSITE" id="PS50850"/>
    </source>
</evidence>
<evidence type="ECO:0000313" key="8">
    <source>
        <dbReference type="EMBL" id="RDL40107.1"/>
    </source>
</evidence>
<comment type="caution">
    <text evidence="8">The sequence shown here is derived from an EMBL/GenBank/DDBJ whole genome shotgun (WGS) entry which is preliminary data.</text>
</comment>
<accession>A0A370TX63</accession>
<feature type="transmembrane region" description="Helical" evidence="6">
    <location>
        <begin position="167"/>
        <end position="185"/>
    </location>
</feature>
<feature type="transmembrane region" description="Helical" evidence="6">
    <location>
        <begin position="257"/>
        <end position="275"/>
    </location>
</feature>
<feature type="domain" description="Major facilitator superfamily (MFS) profile" evidence="7">
    <location>
        <begin position="101"/>
        <end position="527"/>
    </location>
</feature>
<keyword evidence="9" id="KW-1185">Reference proteome</keyword>
<feature type="transmembrane region" description="Helical" evidence="6">
    <location>
        <begin position="411"/>
        <end position="435"/>
    </location>
</feature>
<evidence type="ECO:0000313" key="9">
    <source>
        <dbReference type="Proteomes" id="UP000254866"/>
    </source>
</evidence>
<keyword evidence="2 6" id="KW-0812">Transmembrane</keyword>
<dbReference type="RefSeq" id="XP_031872763.1">
    <property type="nucleotide sequence ID" value="XM_032008709.1"/>
</dbReference>
<feature type="transmembrane region" description="Helical" evidence="6">
    <location>
        <begin position="501"/>
        <end position="524"/>
    </location>
</feature>
<dbReference type="AlphaFoldDB" id="A0A370TX63"/>
<feature type="transmembrane region" description="Helical" evidence="6">
    <location>
        <begin position="334"/>
        <end position="359"/>
    </location>
</feature>
<dbReference type="PANTHER" id="PTHR23502:SF181">
    <property type="entry name" value="MAJOR FACILITATOR SUPERFAMILY (MFS) PROFILE DOMAIN-CONTAINING PROTEIN"/>
    <property type="match status" value="1"/>
</dbReference>
<feature type="transmembrane region" description="Helical" evidence="6">
    <location>
        <begin position="197"/>
        <end position="219"/>
    </location>
</feature>
<dbReference type="GO" id="GO:0005886">
    <property type="term" value="C:plasma membrane"/>
    <property type="evidence" value="ECO:0007669"/>
    <property type="project" value="TreeGrafter"/>
</dbReference>
<evidence type="ECO:0000256" key="4">
    <source>
        <dbReference type="ARBA" id="ARBA00023136"/>
    </source>
</evidence>
<feature type="transmembrane region" description="Helical" evidence="6">
    <location>
        <begin position="136"/>
        <end position="155"/>
    </location>
</feature>
<feature type="transmembrane region" description="Helical" evidence="6">
    <location>
        <begin position="96"/>
        <end position="116"/>
    </location>
</feature>
<comment type="subcellular location">
    <subcellularLocation>
        <location evidence="1">Membrane</location>
        <topology evidence="1">Multi-pass membrane protein</topology>
    </subcellularLocation>
</comment>
<evidence type="ECO:0000256" key="2">
    <source>
        <dbReference type="ARBA" id="ARBA00022692"/>
    </source>
</evidence>
<evidence type="ECO:0000256" key="3">
    <source>
        <dbReference type="ARBA" id="ARBA00022989"/>
    </source>
</evidence>
<organism evidence="8 9">
    <name type="scientific">Venustampulla echinocandica</name>
    <dbReference type="NCBI Taxonomy" id="2656787"/>
    <lineage>
        <taxon>Eukaryota</taxon>
        <taxon>Fungi</taxon>
        <taxon>Dikarya</taxon>
        <taxon>Ascomycota</taxon>
        <taxon>Pezizomycotina</taxon>
        <taxon>Leotiomycetes</taxon>
        <taxon>Helotiales</taxon>
        <taxon>Pleuroascaceae</taxon>
        <taxon>Venustampulla</taxon>
    </lineage>
</organism>
<keyword evidence="4 6" id="KW-0472">Membrane</keyword>
<feature type="region of interest" description="Disordered" evidence="5">
    <location>
        <begin position="1"/>
        <end position="40"/>
    </location>
</feature>
<feature type="transmembrane region" description="Helical" evidence="6">
    <location>
        <begin position="474"/>
        <end position="495"/>
    </location>
</feature>
<evidence type="ECO:0000256" key="1">
    <source>
        <dbReference type="ARBA" id="ARBA00004141"/>
    </source>
</evidence>
<evidence type="ECO:0000256" key="5">
    <source>
        <dbReference type="SAM" id="MobiDB-lite"/>
    </source>
</evidence>
<gene>
    <name evidence="8" type="ORF">BP5553_00086</name>
</gene>
<dbReference type="PANTHER" id="PTHR23502">
    <property type="entry name" value="MAJOR FACILITATOR SUPERFAMILY"/>
    <property type="match status" value="1"/>
</dbReference>